<accession>A0AAD8W4J1</accession>
<dbReference type="Proteomes" id="UP001231189">
    <property type="component" value="Unassembled WGS sequence"/>
</dbReference>
<evidence type="ECO:0000256" key="2">
    <source>
        <dbReference type="SAM" id="MobiDB-lite"/>
    </source>
</evidence>
<evidence type="ECO:0000256" key="1">
    <source>
        <dbReference type="SAM" id="Coils"/>
    </source>
</evidence>
<organism evidence="3 4">
    <name type="scientific">Lolium multiflorum</name>
    <name type="common">Italian ryegrass</name>
    <name type="synonym">Lolium perenne subsp. multiflorum</name>
    <dbReference type="NCBI Taxonomy" id="4521"/>
    <lineage>
        <taxon>Eukaryota</taxon>
        <taxon>Viridiplantae</taxon>
        <taxon>Streptophyta</taxon>
        <taxon>Embryophyta</taxon>
        <taxon>Tracheophyta</taxon>
        <taxon>Spermatophyta</taxon>
        <taxon>Magnoliopsida</taxon>
        <taxon>Liliopsida</taxon>
        <taxon>Poales</taxon>
        <taxon>Poaceae</taxon>
        <taxon>BOP clade</taxon>
        <taxon>Pooideae</taxon>
        <taxon>Poodae</taxon>
        <taxon>Poeae</taxon>
        <taxon>Poeae Chloroplast Group 2 (Poeae type)</taxon>
        <taxon>Loliodinae</taxon>
        <taxon>Loliinae</taxon>
        <taxon>Lolium</taxon>
    </lineage>
</organism>
<keyword evidence="4" id="KW-1185">Reference proteome</keyword>
<keyword evidence="1" id="KW-0175">Coiled coil</keyword>
<reference evidence="3" key="1">
    <citation type="submission" date="2023-07" db="EMBL/GenBank/DDBJ databases">
        <title>A chromosome-level genome assembly of Lolium multiflorum.</title>
        <authorList>
            <person name="Chen Y."/>
            <person name="Copetti D."/>
            <person name="Kolliker R."/>
            <person name="Studer B."/>
        </authorList>
    </citation>
    <scope>NUCLEOTIDE SEQUENCE</scope>
    <source>
        <strain evidence="3">02402/16</strain>
        <tissue evidence="3">Leaf</tissue>
    </source>
</reference>
<comment type="caution">
    <text evidence="3">The sequence shown here is derived from an EMBL/GenBank/DDBJ whole genome shotgun (WGS) entry which is preliminary data.</text>
</comment>
<proteinExistence type="predicted"/>
<feature type="compositionally biased region" description="Low complexity" evidence="2">
    <location>
        <begin position="185"/>
        <end position="196"/>
    </location>
</feature>
<feature type="coiled-coil region" evidence="1">
    <location>
        <begin position="37"/>
        <end position="71"/>
    </location>
</feature>
<gene>
    <name evidence="3" type="ORF">QYE76_060708</name>
</gene>
<evidence type="ECO:0000313" key="4">
    <source>
        <dbReference type="Proteomes" id="UP001231189"/>
    </source>
</evidence>
<feature type="coiled-coil region" evidence="1">
    <location>
        <begin position="111"/>
        <end position="138"/>
    </location>
</feature>
<dbReference type="AlphaFoldDB" id="A0AAD8W4J1"/>
<sequence>MLDKVWGKPNVEMQELTELEDGLKTTRKLHEDLRIHVLEQITEIEALRQNAENSQKAIQLLETRLQEETAKHSAFDDLSAKVKVLEAENESLKAFIKESSGKENEARKELSEKHARDMAELNDKLKKSQSRVTSLVAKNKVQEAEAEAIDKLIFQEEEGEPKYYAEGSWSSIERSGEGSDDDSEAGSGDSDGDGSAYQESEEEDTE</sequence>
<feature type="region of interest" description="Disordered" evidence="2">
    <location>
        <begin position="156"/>
        <end position="206"/>
    </location>
</feature>
<evidence type="ECO:0000313" key="3">
    <source>
        <dbReference type="EMBL" id="KAK1642903.1"/>
    </source>
</evidence>
<dbReference type="EMBL" id="JAUUTY010000004">
    <property type="protein sequence ID" value="KAK1642903.1"/>
    <property type="molecule type" value="Genomic_DNA"/>
</dbReference>
<name>A0AAD8W4J1_LOLMU</name>
<protein>
    <submittedName>
        <fullName evidence="3">Uncharacterized protein</fullName>
    </submittedName>
</protein>